<evidence type="ECO:0000313" key="3">
    <source>
        <dbReference type="Proteomes" id="UP000324748"/>
    </source>
</evidence>
<name>A0A5B0MNI2_PUCGR</name>
<evidence type="ECO:0000256" key="1">
    <source>
        <dbReference type="SAM" id="SignalP"/>
    </source>
</evidence>
<dbReference type="Proteomes" id="UP000324748">
    <property type="component" value="Unassembled WGS sequence"/>
</dbReference>
<organism evidence="2 3">
    <name type="scientific">Puccinia graminis f. sp. tritici</name>
    <dbReference type="NCBI Taxonomy" id="56615"/>
    <lineage>
        <taxon>Eukaryota</taxon>
        <taxon>Fungi</taxon>
        <taxon>Dikarya</taxon>
        <taxon>Basidiomycota</taxon>
        <taxon>Pucciniomycotina</taxon>
        <taxon>Pucciniomycetes</taxon>
        <taxon>Pucciniales</taxon>
        <taxon>Pucciniaceae</taxon>
        <taxon>Puccinia</taxon>
    </lineage>
</organism>
<accession>A0A5B0MNI2</accession>
<keyword evidence="1" id="KW-0732">Signal</keyword>
<feature type="chain" id="PRO_5022933662" evidence="1">
    <location>
        <begin position="22"/>
        <end position="385"/>
    </location>
</feature>
<gene>
    <name evidence="2" type="ORF">PGT21_012678</name>
</gene>
<keyword evidence="3" id="KW-1185">Reference proteome</keyword>
<comment type="caution">
    <text evidence="2">The sequence shown here is derived from an EMBL/GenBank/DDBJ whole genome shotgun (WGS) entry which is preliminary data.</text>
</comment>
<dbReference type="EMBL" id="VSWC01000144">
    <property type="protein sequence ID" value="KAA1077589.1"/>
    <property type="molecule type" value="Genomic_DNA"/>
</dbReference>
<dbReference type="OrthoDB" id="10277555at2759"/>
<evidence type="ECO:0000313" key="2">
    <source>
        <dbReference type="EMBL" id="KAA1077589.1"/>
    </source>
</evidence>
<protein>
    <submittedName>
        <fullName evidence="2">Uncharacterized protein</fullName>
    </submittedName>
</protein>
<feature type="signal peptide" evidence="1">
    <location>
        <begin position="1"/>
        <end position="21"/>
    </location>
</feature>
<dbReference type="AlphaFoldDB" id="A0A5B0MNI2"/>
<proteinExistence type="predicted"/>
<reference evidence="2 3" key="1">
    <citation type="submission" date="2019-05" db="EMBL/GenBank/DDBJ databases">
        <title>Emergence of the Ug99 lineage of the wheat stem rust pathogen through somatic hybridization.</title>
        <authorList>
            <person name="Li F."/>
            <person name="Upadhyaya N.M."/>
            <person name="Sperschneider J."/>
            <person name="Matny O."/>
            <person name="Nguyen-Phuc H."/>
            <person name="Mago R."/>
            <person name="Raley C."/>
            <person name="Miller M.E."/>
            <person name="Silverstein K.A.T."/>
            <person name="Henningsen E."/>
            <person name="Hirsch C.D."/>
            <person name="Visser B."/>
            <person name="Pretorius Z.A."/>
            <person name="Steffenson B.J."/>
            <person name="Schwessinger B."/>
            <person name="Dodds P.N."/>
            <person name="Figueroa M."/>
        </authorList>
    </citation>
    <scope>NUCLEOTIDE SEQUENCE [LARGE SCALE GENOMIC DNA]</scope>
    <source>
        <strain evidence="2">21-0</strain>
    </source>
</reference>
<sequence>MRSATRLLAVVTLLMIGVDWPQNIRPVIALIGVNRNLKEGVLLEEPYKIPLTTDSLTGVYLMDAVKKPSKSSSLRGPPSIHNYNDLSLKQFGMERQTDVERRFLEKASKDEMLSAFIEDVEDLRTQFEEYSDTEKLDPLRTIMIDNEVDLIKKAFYYLLNRTVSSRGKDDVSLWIQAIAYAMKSGAPKPRNHKLEAVVLYGLSSLKSKYAIFKPAHLTSEQIRMVSQYIDSLSKILSERWHNSPTSKLKVPSIPWVSEMLNPTGGLSAEMANFASFKNLIGYDPRLTKLSEVFTSDKGDSERMFRGLEELRQLISQTIEVSAETRTAAVVFLHHISQGQTGLIPIEVANQARYLLKEIYLNNRNGLRVLFHQLYQLVERIVTKSY</sequence>